<sequence length="554" mass="60768">MSSGFPWNELGLAKGSDAGAIRRAYAARLKAMDPDADPDGYARLRQARDTALRLARASGSAPDAVVETISDDAPERPLPFWSLSGSVFLCDGHGDLKVAIPVQITPCPPLADGFAEAIAAPVGNAMPFPFAPPVLNLEMADVRPVQRPDARLYRLLLEMAQDLEPLSEEEEAEARTCLRCLLHDATTGSLARHDAIEDWLADTLARSWPRCAPLLEEAAIALDWQRHAGRLGESRQIAFLTARLAGYHFQRDVQSPLHPHHAAWKELSREGEAGLLRRITFRPKRISALLQHLRQNHPELEDTLNHFRIQSWMKSDGRNWSFSWYVPAAIMAFRLLASLTQPDAAPSQVAALSDPEFAPRMEQVVKATFGPDHSSEWLKTHQEELARTLAANLSLSQSDQKVEHIAADIARVRSYAAARLAGGKELDQAMQVRLAVADALKEDGRICTQFLTKGVTPDDFPPDAALSAAARKLFAAQAEAGRLVSVSAIGPANAKVPGELVTKVMKETGLKMDDVRDAMQNKGDPTNRCNVNRALIRATLKWQGKEHAPILLTL</sequence>
<dbReference type="RefSeq" id="WP_183628125.1">
    <property type="nucleotide sequence ID" value="NZ_JACIDX010000019.1"/>
</dbReference>
<name>A0A7W6G8A3_9SPHN</name>
<organism evidence="1 2">
    <name type="scientific">Novosphingobium sediminicola</name>
    <dbReference type="NCBI Taxonomy" id="563162"/>
    <lineage>
        <taxon>Bacteria</taxon>
        <taxon>Pseudomonadati</taxon>
        <taxon>Pseudomonadota</taxon>
        <taxon>Alphaproteobacteria</taxon>
        <taxon>Sphingomonadales</taxon>
        <taxon>Sphingomonadaceae</taxon>
        <taxon>Novosphingobium</taxon>
    </lineage>
</organism>
<proteinExistence type="predicted"/>
<evidence type="ECO:0000313" key="2">
    <source>
        <dbReference type="Proteomes" id="UP000548867"/>
    </source>
</evidence>
<evidence type="ECO:0000313" key="1">
    <source>
        <dbReference type="EMBL" id="MBB3957101.1"/>
    </source>
</evidence>
<dbReference type="EMBL" id="JACIDX010000019">
    <property type="protein sequence ID" value="MBB3957101.1"/>
    <property type="molecule type" value="Genomic_DNA"/>
</dbReference>
<reference evidence="1 2" key="1">
    <citation type="submission" date="2020-08" db="EMBL/GenBank/DDBJ databases">
        <title>Genomic Encyclopedia of Type Strains, Phase IV (KMG-IV): sequencing the most valuable type-strain genomes for metagenomic binning, comparative biology and taxonomic classification.</title>
        <authorList>
            <person name="Goeker M."/>
        </authorList>
    </citation>
    <scope>NUCLEOTIDE SEQUENCE [LARGE SCALE GENOMIC DNA]</scope>
    <source>
        <strain evidence="1 2">DSM 27057</strain>
    </source>
</reference>
<protein>
    <recommendedName>
        <fullName evidence="3">J domain-containing protein</fullName>
    </recommendedName>
</protein>
<keyword evidence="2" id="KW-1185">Reference proteome</keyword>
<accession>A0A7W6G8A3</accession>
<evidence type="ECO:0008006" key="3">
    <source>
        <dbReference type="Google" id="ProtNLM"/>
    </source>
</evidence>
<comment type="caution">
    <text evidence="1">The sequence shown here is derived from an EMBL/GenBank/DDBJ whole genome shotgun (WGS) entry which is preliminary data.</text>
</comment>
<gene>
    <name evidence="1" type="ORF">GGR38_004075</name>
</gene>
<dbReference type="AlphaFoldDB" id="A0A7W6G8A3"/>
<dbReference type="Proteomes" id="UP000548867">
    <property type="component" value="Unassembled WGS sequence"/>
</dbReference>